<name>A0A915L6B8_ROMCU</name>
<evidence type="ECO:0000256" key="1">
    <source>
        <dbReference type="SAM" id="MobiDB-lite"/>
    </source>
</evidence>
<evidence type="ECO:0000313" key="2">
    <source>
        <dbReference type="Proteomes" id="UP000887565"/>
    </source>
</evidence>
<dbReference type="Proteomes" id="UP000887565">
    <property type="component" value="Unplaced"/>
</dbReference>
<proteinExistence type="predicted"/>
<evidence type="ECO:0000313" key="3">
    <source>
        <dbReference type="WBParaSite" id="nRc.2.0.1.t46640-RA"/>
    </source>
</evidence>
<protein>
    <submittedName>
        <fullName evidence="3">Uncharacterized protein</fullName>
    </submittedName>
</protein>
<accession>A0A915L6B8</accession>
<dbReference type="AlphaFoldDB" id="A0A915L6B8"/>
<feature type="region of interest" description="Disordered" evidence="1">
    <location>
        <begin position="1"/>
        <end position="24"/>
    </location>
</feature>
<organism evidence="2 3">
    <name type="scientific">Romanomermis culicivorax</name>
    <name type="common">Nematode worm</name>
    <dbReference type="NCBI Taxonomy" id="13658"/>
    <lineage>
        <taxon>Eukaryota</taxon>
        <taxon>Metazoa</taxon>
        <taxon>Ecdysozoa</taxon>
        <taxon>Nematoda</taxon>
        <taxon>Enoplea</taxon>
        <taxon>Dorylaimia</taxon>
        <taxon>Mermithida</taxon>
        <taxon>Mermithoidea</taxon>
        <taxon>Mermithidae</taxon>
        <taxon>Romanomermis</taxon>
    </lineage>
</organism>
<dbReference type="WBParaSite" id="nRc.2.0.1.t46640-RA">
    <property type="protein sequence ID" value="nRc.2.0.1.t46640-RA"/>
    <property type="gene ID" value="nRc.2.0.1.g46640"/>
</dbReference>
<reference evidence="3" key="1">
    <citation type="submission" date="2022-11" db="UniProtKB">
        <authorList>
            <consortium name="WormBaseParasite"/>
        </authorList>
    </citation>
    <scope>IDENTIFICATION</scope>
</reference>
<keyword evidence="2" id="KW-1185">Reference proteome</keyword>
<sequence>MDEQADNLPVLDVPLPLSPSTDRRSPLTTTLPFMAAHSRIISFIATGLEKLAKNKDSSISKNSSHCAITQHCSSSLCSFLPKALKYRRQPVRTYILIRDFGKKAIFKATFLVLLCGMKTKPRKWKLHKDRDNN</sequence>
<feature type="compositionally biased region" description="Low complexity" evidence="1">
    <location>
        <begin position="8"/>
        <end position="20"/>
    </location>
</feature>